<name>A0A9W7ELS6_9STRA</name>
<protein>
    <submittedName>
        <fullName evidence="1">Uncharacterized protein</fullName>
    </submittedName>
</protein>
<evidence type="ECO:0000313" key="1">
    <source>
        <dbReference type="EMBL" id="GMH85459.1"/>
    </source>
</evidence>
<accession>A0A9W7ELS6</accession>
<comment type="caution">
    <text evidence="1">The sequence shown here is derived from an EMBL/GenBank/DDBJ whole genome shotgun (WGS) entry which is preliminary data.</text>
</comment>
<sequence length="181" mass="20753">MEKLDKLWHMQMSLTTFILAFFLNRGASVWNDMNSYGRRIQGRLNDISILCATHVKRDEDGKVLYKSQVVLDTIARYKRLFPILFYSSIVKSHKILQSNEALDGMQTRGMITEEEKILLKEMPGGGRHHAVIQWIGNVMVAACEDDEVSLIEFVDVSLMCDTYIINEHRSSINIQTCIIPS</sequence>
<gene>
    <name evidence="1" type="ORF">TL16_g10236</name>
</gene>
<proteinExistence type="predicted"/>
<organism evidence="1 2">
    <name type="scientific">Triparma laevis f. inornata</name>
    <dbReference type="NCBI Taxonomy" id="1714386"/>
    <lineage>
        <taxon>Eukaryota</taxon>
        <taxon>Sar</taxon>
        <taxon>Stramenopiles</taxon>
        <taxon>Ochrophyta</taxon>
        <taxon>Bolidophyceae</taxon>
        <taxon>Parmales</taxon>
        <taxon>Triparmaceae</taxon>
        <taxon>Triparma</taxon>
    </lineage>
</organism>
<evidence type="ECO:0000313" key="2">
    <source>
        <dbReference type="Proteomes" id="UP001162640"/>
    </source>
</evidence>
<dbReference type="Proteomes" id="UP001162640">
    <property type="component" value="Unassembled WGS sequence"/>
</dbReference>
<dbReference type="Pfam" id="PF01062">
    <property type="entry name" value="Bestrophin"/>
    <property type="match status" value="1"/>
</dbReference>
<dbReference type="InterPro" id="IPR021134">
    <property type="entry name" value="Bestrophin-like"/>
</dbReference>
<dbReference type="AlphaFoldDB" id="A0A9W7ELS6"/>
<reference evidence="2" key="1">
    <citation type="journal article" date="2023" name="Commun. Biol.">
        <title>Genome analysis of Parmales, the sister group of diatoms, reveals the evolutionary specialization of diatoms from phago-mixotrophs to photoautotrophs.</title>
        <authorList>
            <person name="Ban H."/>
            <person name="Sato S."/>
            <person name="Yoshikawa S."/>
            <person name="Yamada K."/>
            <person name="Nakamura Y."/>
            <person name="Ichinomiya M."/>
            <person name="Sato N."/>
            <person name="Blanc-Mathieu R."/>
            <person name="Endo H."/>
            <person name="Kuwata A."/>
            <person name="Ogata H."/>
        </authorList>
    </citation>
    <scope>NUCLEOTIDE SEQUENCE [LARGE SCALE GENOMIC DNA]</scope>
</reference>
<dbReference type="EMBL" id="BLQM01000360">
    <property type="protein sequence ID" value="GMH85459.1"/>
    <property type="molecule type" value="Genomic_DNA"/>
</dbReference>